<keyword evidence="3" id="KW-0238">DNA-binding</keyword>
<evidence type="ECO:0000256" key="4">
    <source>
        <dbReference type="ARBA" id="ARBA00023163"/>
    </source>
</evidence>
<evidence type="ECO:0000313" key="6">
    <source>
        <dbReference type="EMBL" id="WIY23921.1"/>
    </source>
</evidence>
<dbReference type="SUPFAM" id="SSF46785">
    <property type="entry name" value="Winged helix' DNA-binding domain"/>
    <property type="match status" value="1"/>
</dbReference>
<dbReference type="KEGG" id="ppso:QPJ95_14940"/>
<dbReference type="PANTHER" id="PTHR30537:SF5">
    <property type="entry name" value="HTH-TYPE TRANSCRIPTIONAL ACTIVATOR TTDR-RELATED"/>
    <property type="match status" value="1"/>
</dbReference>
<organism evidence="6 7">
    <name type="scientific">Parasedimentitalea psychrophila</name>
    <dbReference type="NCBI Taxonomy" id="2997337"/>
    <lineage>
        <taxon>Bacteria</taxon>
        <taxon>Pseudomonadati</taxon>
        <taxon>Pseudomonadota</taxon>
        <taxon>Alphaproteobacteria</taxon>
        <taxon>Rhodobacterales</taxon>
        <taxon>Paracoccaceae</taxon>
        <taxon>Parasedimentitalea</taxon>
    </lineage>
</organism>
<evidence type="ECO:0000256" key="1">
    <source>
        <dbReference type="ARBA" id="ARBA00009437"/>
    </source>
</evidence>
<evidence type="ECO:0000256" key="2">
    <source>
        <dbReference type="ARBA" id="ARBA00023015"/>
    </source>
</evidence>
<dbReference type="InterPro" id="IPR036390">
    <property type="entry name" value="WH_DNA-bd_sf"/>
</dbReference>
<evidence type="ECO:0000256" key="3">
    <source>
        <dbReference type="ARBA" id="ARBA00023125"/>
    </source>
</evidence>
<dbReference type="RefSeq" id="WP_270920764.1">
    <property type="nucleotide sequence ID" value="NZ_CP127247.1"/>
</dbReference>
<dbReference type="InterPro" id="IPR000847">
    <property type="entry name" value="LysR_HTH_N"/>
</dbReference>
<feature type="domain" description="HTH lysR-type" evidence="5">
    <location>
        <begin position="1"/>
        <end position="59"/>
    </location>
</feature>
<dbReference type="Gene3D" id="1.10.10.10">
    <property type="entry name" value="Winged helix-like DNA-binding domain superfamily/Winged helix DNA-binding domain"/>
    <property type="match status" value="1"/>
</dbReference>
<proteinExistence type="inferred from homology"/>
<dbReference type="FunFam" id="1.10.10.10:FF:000001">
    <property type="entry name" value="LysR family transcriptional regulator"/>
    <property type="match status" value="1"/>
</dbReference>
<dbReference type="PANTHER" id="PTHR30537">
    <property type="entry name" value="HTH-TYPE TRANSCRIPTIONAL REGULATOR"/>
    <property type="match status" value="1"/>
</dbReference>
<keyword evidence="2" id="KW-0805">Transcription regulation</keyword>
<gene>
    <name evidence="6" type="ORF">QPJ95_14940</name>
</gene>
<keyword evidence="4" id="KW-0804">Transcription</keyword>
<dbReference type="Pfam" id="PF03466">
    <property type="entry name" value="LysR_substrate"/>
    <property type="match status" value="1"/>
</dbReference>
<name>A0A9Y2KVH6_9RHOB</name>
<dbReference type="Pfam" id="PF00126">
    <property type="entry name" value="HTH_1"/>
    <property type="match status" value="1"/>
</dbReference>
<dbReference type="Gene3D" id="3.40.190.290">
    <property type="match status" value="1"/>
</dbReference>
<dbReference type="Proteomes" id="UP001238334">
    <property type="component" value="Chromosome"/>
</dbReference>
<dbReference type="EMBL" id="CP127247">
    <property type="protein sequence ID" value="WIY23921.1"/>
    <property type="molecule type" value="Genomic_DNA"/>
</dbReference>
<dbReference type="PROSITE" id="PS50931">
    <property type="entry name" value="HTH_LYSR"/>
    <property type="match status" value="1"/>
</dbReference>
<protein>
    <submittedName>
        <fullName evidence="6">LysR family transcriptional regulator</fullName>
    </submittedName>
</protein>
<dbReference type="InterPro" id="IPR058163">
    <property type="entry name" value="LysR-type_TF_proteobact-type"/>
</dbReference>
<dbReference type="GO" id="GO:0003700">
    <property type="term" value="F:DNA-binding transcription factor activity"/>
    <property type="evidence" value="ECO:0007669"/>
    <property type="project" value="InterPro"/>
</dbReference>
<dbReference type="InterPro" id="IPR036388">
    <property type="entry name" value="WH-like_DNA-bd_sf"/>
</dbReference>
<dbReference type="SUPFAM" id="SSF53850">
    <property type="entry name" value="Periplasmic binding protein-like II"/>
    <property type="match status" value="1"/>
</dbReference>
<reference evidence="6 7" key="1">
    <citation type="submission" date="2023-06" db="EMBL/GenBank/DDBJ databases">
        <title>Parasedimentitalea psychrophila sp. nov., a psychrophilic bacterium isolated from deep-sea sediment.</title>
        <authorList>
            <person name="Li A."/>
        </authorList>
    </citation>
    <scope>NUCLEOTIDE SEQUENCE [LARGE SCALE GENOMIC DNA]</scope>
    <source>
        <strain evidence="6 7">QS115</strain>
    </source>
</reference>
<dbReference type="AlphaFoldDB" id="A0A9Y2KVH6"/>
<sequence length="300" mass="33643">MDQISRVGIFIAVVQARSFAGAARVLGITSSAVSKQVQNLELDLQVKLLNRTTRNVSVTEEGVIYFERAKRALEDLQEAKEQIYELKSHPRGPLKVSLPLSLGVKYLGQAVAQFASTYPDVELDVSLDERFVDIVGERFDLVLRIGCLKDTSLIARRMASCPFILCASAGYLERHGTPDTPEDLLEHNVLAYTRNSGLHEWRYKDKAGKIGQVSLSGSFKSDSGDVLCFSAVEGVGIAILPVFYVAEHLKNRRLQQLLPNYLTWPERDIHAVFQPNRFQSTRLRLFVDHLAAACKRLPWE</sequence>
<dbReference type="CDD" id="cd08422">
    <property type="entry name" value="PBP2_CrgA_like"/>
    <property type="match status" value="1"/>
</dbReference>
<comment type="similarity">
    <text evidence="1">Belongs to the LysR transcriptional regulatory family.</text>
</comment>
<dbReference type="GO" id="GO:0003677">
    <property type="term" value="F:DNA binding"/>
    <property type="evidence" value="ECO:0007669"/>
    <property type="project" value="UniProtKB-KW"/>
</dbReference>
<keyword evidence="7" id="KW-1185">Reference proteome</keyword>
<accession>A0A9Y2KVH6</accession>
<evidence type="ECO:0000259" key="5">
    <source>
        <dbReference type="PROSITE" id="PS50931"/>
    </source>
</evidence>
<dbReference type="InterPro" id="IPR005119">
    <property type="entry name" value="LysR_subst-bd"/>
</dbReference>
<evidence type="ECO:0000313" key="7">
    <source>
        <dbReference type="Proteomes" id="UP001238334"/>
    </source>
</evidence>